<dbReference type="Proteomes" id="UP000005950">
    <property type="component" value="Unassembled WGS sequence"/>
</dbReference>
<keyword evidence="1" id="KW-1133">Transmembrane helix</keyword>
<comment type="caution">
    <text evidence="2">The sequence shown here is derived from an EMBL/GenBank/DDBJ whole genome shotgun (WGS) entry which is preliminary data.</text>
</comment>
<reference evidence="2 3" key="1">
    <citation type="submission" date="2008-12" db="EMBL/GenBank/DDBJ databases">
        <authorList>
            <person name="Fulton L."/>
            <person name="Clifton S."/>
            <person name="Fulton B."/>
            <person name="Xu J."/>
            <person name="Minx P."/>
            <person name="Pepin K.H."/>
            <person name="Johnson M."/>
            <person name="Bhonagiri V."/>
            <person name="Nash W.E."/>
            <person name="Mardis E.R."/>
            <person name="Wilson R.K."/>
        </authorList>
    </citation>
    <scope>NUCLEOTIDE SEQUENCE [LARGE SCALE GENOMIC DNA]</scope>
    <source>
        <strain evidence="2 3">DSM 12042</strain>
    </source>
</reference>
<feature type="transmembrane region" description="Helical" evidence="1">
    <location>
        <begin position="29"/>
        <end position="47"/>
    </location>
</feature>
<sequence>MNEMLVKVLSHALASGADYEKTLKTRRNLSVLGMVLGLVVLVIVNLWTPDADLTFADFLKGVYTGTGIGLMLFSALFWVKVRNLLKNPELQKKTRIQEQDERQTLIAMKTCSSALMILIGLEYFALLLSGMFNATVFFTLLAVLIAVLVVMIGCKLYYSRRI</sequence>
<dbReference type="STRING" id="545696.HOLDEFILI_04216"/>
<organism evidence="2 3">
    <name type="scientific">Holdemania filiformis DSM 12042</name>
    <dbReference type="NCBI Taxonomy" id="545696"/>
    <lineage>
        <taxon>Bacteria</taxon>
        <taxon>Bacillati</taxon>
        <taxon>Bacillota</taxon>
        <taxon>Erysipelotrichia</taxon>
        <taxon>Erysipelotrichales</taxon>
        <taxon>Erysipelotrichaceae</taxon>
        <taxon>Holdemania</taxon>
    </lineage>
</organism>
<feature type="transmembrane region" description="Helical" evidence="1">
    <location>
        <begin position="106"/>
        <end position="128"/>
    </location>
</feature>
<keyword evidence="1" id="KW-0472">Membrane</keyword>
<dbReference type="AlphaFoldDB" id="B9YEE2"/>
<reference evidence="2 3" key="2">
    <citation type="submission" date="2009-02" db="EMBL/GenBank/DDBJ databases">
        <title>Draft genome sequence of Holdemania filiformis DSM 12042.</title>
        <authorList>
            <person name="Sudarsanam P."/>
            <person name="Ley R."/>
            <person name="Guruge J."/>
            <person name="Turnbaugh P.J."/>
            <person name="Mahowald M."/>
            <person name="Liep D."/>
            <person name="Gordon J."/>
        </authorList>
    </citation>
    <scope>NUCLEOTIDE SEQUENCE [LARGE SCALE GENOMIC DNA]</scope>
    <source>
        <strain evidence="2 3">DSM 12042</strain>
    </source>
</reference>
<evidence type="ECO:0000313" key="3">
    <source>
        <dbReference type="Proteomes" id="UP000005950"/>
    </source>
</evidence>
<dbReference type="eggNOG" id="ENOG5033DC4">
    <property type="taxonomic scope" value="Bacteria"/>
</dbReference>
<feature type="transmembrane region" description="Helical" evidence="1">
    <location>
        <begin position="67"/>
        <end position="85"/>
    </location>
</feature>
<dbReference type="EMBL" id="ACCF01000264">
    <property type="protein sequence ID" value="EEF65647.1"/>
    <property type="molecule type" value="Genomic_DNA"/>
</dbReference>
<accession>B9YEE2</accession>
<evidence type="ECO:0000256" key="1">
    <source>
        <dbReference type="SAM" id="Phobius"/>
    </source>
</evidence>
<keyword evidence="1" id="KW-0812">Transmembrane</keyword>
<gene>
    <name evidence="2" type="ORF">HOLDEFILI_04216</name>
</gene>
<dbReference type="HOGENOM" id="CLU_138449_0_0_9"/>
<feature type="transmembrane region" description="Helical" evidence="1">
    <location>
        <begin position="134"/>
        <end position="158"/>
    </location>
</feature>
<evidence type="ECO:0000313" key="2">
    <source>
        <dbReference type="EMBL" id="EEF65647.1"/>
    </source>
</evidence>
<name>B9YEE2_9FIRM</name>
<proteinExistence type="predicted"/>
<protein>
    <submittedName>
        <fullName evidence="2">Uncharacterized protein</fullName>
    </submittedName>
</protein>